<keyword evidence="3" id="KW-0119">Carbohydrate metabolism</keyword>
<comment type="function">
    <text evidence="1">Transcriptional repressor of xylose-utilizing enzymes.</text>
</comment>
<dbReference type="InterPro" id="IPR036388">
    <property type="entry name" value="WH-like_DNA-bd_sf"/>
</dbReference>
<dbReference type="InterPro" id="IPR043129">
    <property type="entry name" value="ATPase_NBD"/>
</dbReference>
<dbReference type="Proteomes" id="UP000460412">
    <property type="component" value="Unassembled WGS sequence"/>
</dbReference>
<accession>A0A7X3SJA7</accession>
<dbReference type="EMBL" id="WUQX01000001">
    <property type="protein sequence ID" value="MXP76180.1"/>
    <property type="molecule type" value="Genomic_DNA"/>
</dbReference>
<comment type="similarity">
    <text evidence="2">Belongs to the ROK (NagC/XylR) family.</text>
</comment>
<dbReference type="PANTHER" id="PTHR18964">
    <property type="entry name" value="ROK (REPRESSOR, ORF, KINASE) FAMILY"/>
    <property type="match status" value="1"/>
</dbReference>
<sequence>MMDSAGVKRQNMDLIRRLLWRGKQLTKLEISKRTGLSVATCNTLLNELEKNGEVLGEKSQINGVGRASVIYQYNEGFESYICVSYQMIAGVKTVRVAVTSPLGNILGHYERDFRHLDYMAIEGMIEKALKKHMNAAMILVGTPSIAENGIVRHCDIAEMEEVPLVQLLEQRFGLPVHMENDIHYKAYGYYKKEGREDDIVTLCFFPANVLPGTASVYHGTVLKGNNQFAGMVGFLPYEFDRKEELRLLSPETALPIIVKAVTSLIVAVNPSSILLAGDLLDEEKAEQVYLGCLKWIPKEYMPDFCYTDDIDLYYQEGMYQKALDQKGVL</sequence>
<evidence type="ECO:0000313" key="5">
    <source>
        <dbReference type="Proteomes" id="UP000460412"/>
    </source>
</evidence>
<dbReference type="Gene3D" id="3.30.420.40">
    <property type="match status" value="2"/>
</dbReference>
<dbReference type="GO" id="GO:0042732">
    <property type="term" value="P:D-xylose metabolic process"/>
    <property type="evidence" value="ECO:0007669"/>
    <property type="project" value="UniProtKB-KW"/>
</dbReference>
<reference evidence="4 5" key="1">
    <citation type="submission" date="2019-12" db="EMBL/GenBank/DDBJ databases">
        <title>Sporaefaciens musculi gen. nov., sp. nov., a novel bacterium isolated from the caecum of an obese mouse.</title>
        <authorList>
            <person name="Rasmussen T.S."/>
            <person name="Streidl T."/>
            <person name="Hitch T.C.A."/>
            <person name="Wortmann E."/>
            <person name="Deptula P."/>
            <person name="Hansen M."/>
            <person name="Nielsen D.S."/>
            <person name="Clavel T."/>
            <person name="Vogensen F.K."/>
        </authorList>
    </citation>
    <scope>NUCLEOTIDE SEQUENCE [LARGE SCALE GENOMIC DNA]</scope>
    <source>
        <strain evidence="4 5">WCA-9-b2</strain>
    </source>
</reference>
<dbReference type="SUPFAM" id="SSF46785">
    <property type="entry name" value="Winged helix' DNA-binding domain"/>
    <property type="match status" value="1"/>
</dbReference>
<evidence type="ECO:0000256" key="3">
    <source>
        <dbReference type="ARBA" id="ARBA00022629"/>
    </source>
</evidence>
<dbReference type="PANTHER" id="PTHR18964:SF149">
    <property type="entry name" value="BIFUNCTIONAL UDP-N-ACETYLGLUCOSAMINE 2-EPIMERASE_N-ACETYLMANNOSAMINE KINASE"/>
    <property type="match status" value="1"/>
</dbReference>
<dbReference type="InterPro" id="IPR000600">
    <property type="entry name" value="ROK"/>
</dbReference>
<proteinExistence type="inferred from homology"/>
<evidence type="ECO:0000313" key="4">
    <source>
        <dbReference type="EMBL" id="MXP76180.1"/>
    </source>
</evidence>
<dbReference type="CDD" id="cd23763">
    <property type="entry name" value="ASKHA_ATPase_ROK"/>
    <property type="match status" value="1"/>
</dbReference>
<gene>
    <name evidence="4" type="ORF">GN277_12485</name>
</gene>
<keyword evidence="3" id="KW-0859">Xylose metabolism</keyword>
<name>A0A7X3SJA7_9FIRM</name>
<comment type="caution">
    <text evidence="4">The sequence shown here is derived from an EMBL/GenBank/DDBJ whole genome shotgun (WGS) entry which is preliminary data.</text>
</comment>
<evidence type="ECO:0000256" key="2">
    <source>
        <dbReference type="ARBA" id="ARBA00006479"/>
    </source>
</evidence>
<dbReference type="InterPro" id="IPR036390">
    <property type="entry name" value="WH_DNA-bd_sf"/>
</dbReference>
<dbReference type="SUPFAM" id="SSF53067">
    <property type="entry name" value="Actin-like ATPase domain"/>
    <property type="match status" value="1"/>
</dbReference>
<dbReference type="RefSeq" id="WP_159751343.1">
    <property type="nucleotide sequence ID" value="NZ_WUQX01000001.1"/>
</dbReference>
<keyword evidence="5" id="KW-1185">Reference proteome</keyword>
<protein>
    <submittedName>
        <fullName evidence="4">ROK family protein</fullName>
    </submittedName>
</protein>
<dbReference type="Pfam" id="PF13412">
    <property type="entry name" value="HTH_24"/>
    <property type="match status" value="1"/>
</dbReference>
<dbReference type="Gene3D" id="1.10.10.10">
    <property type="entry name" value="Winged helix-like DNA-binding domain superfamily/Winged helix DNA-binding domain"/>
    <property type="match status" value="1"/>
</dbReference>
<dbReference type="AlphaFoldDB" id="A0A7X3SJA7"/>
<dbReference type="Pfam" id="PF00480">
    <property type="entry name" value="ROK"/>
    <property type="match status" value="1"/>
</dbReference>
<evidence type="ECO:0000256" key="1">
    <source>
        <dbReference type="ARBA" id="ARBA00002486"/>
    </source>
</evidence>
<organism evidence="4 5">
    <name type="scientific">Sporofaciens musculi</name>
    <dbReference type="NCBI Taxonomy" id="2681861"/>
    <lineage>
        <taxon>Bacteria</taxon>
        <taxon>Bacillati</taxon>
        <taxon>Bacillota</taxon>
        <taxon>Clostridia</taxon>
        <taxon>Lachnospirales</taxon>
        <taxon>Lachnospiraceae</taxon>
        <taxon>Sporofaciens</taxon>
    </lineage>
</organism>